<comment type="caution">
    <text evidence="1">The sequence shown here is derived from an EMBL/GenBank/DDBJ whole genome shotgun (WGS) entry which is preliminary data.</text>
</comment>
<protein>
    <submittedName>
        <fullName evidence="1">Uncharacterized protein</fullName>
    </submittedName>
</protein>
<evidence type="ECO:0000313" key="2">
    <source>
        <dbReference type="Proteomes" id="UP001186974"/>
    </source>
</evidence>
<dbReference type="Proteomes" id="UP001186974">
    <property type="component" value="Unassembled WGS sequence"/>
</dbReference>
<keyword evidence="2" id="KW-1185">Reference proteome</keyword>
<organism evidence="1 2">
    <name type="scientific">Coniosporium uncinatum</name>
    <dbReference type="NCBI Taxonomy" id="93489"/>
    <lineage>
        <taxon>Eukaryota</taxon>
        <taxon>Fungi</taxon>
        <taxon>Dikarya</taxon>
        <taxon>Ascomycota</taxon>
        <taxon>Pezizomycotina</taxon>
        <taxon>Dothideomycetes</taxon>
        <taxon>Dothideomycetes incertae sedis</taxon>
        <taxon>Coniosporium</taxon>
    </lineage>
</organism>
<reference evidence="1" key="1">
    <citation type="submission" date="2024-09" db="EMBL/GenBank/DDBJ databases">
        <title>Black Yeasts Isolated from many extreme environments.</title>
        <authorList>
            <person name="Coleine C."/>
            <person name="Stajich J.E."/>
            <person name="Selbmann L."/>
        </authorList>
    </citation>
    <scope>NUCLEOTIDE SEQUENCE</scope>
    <source>
        <strain evidence="1">CCFEE 5737</strain>
    </source>
</reference>
<proteinExistence type="predicted"/>
<name>A0ACC3DT30_9PEZI</name>
<evidence type="ECO:0000313" key="1">
    <source>
        <dbReference type="EMBL" id="KAK3079795.1"/>
    </source>
</evidence>
<gene>
    <name evidence="1" type="ORF">LTS18_003890</name>
</gene>
<dbReference type="EMBL" id="JAWDJW010000916">
    <property type="protein sequence ID" value="KAK3079795.1"/>
    <property type="molecule type" value="Genomic_DNA"/>
</dbReference>
<sequence>MRVALHNASLVAFGIFLLLLQTALFVVADIDSMTIKGSHFFYQANGSQFFIRGVAYQVQGRYTGILASVIDPLADACMQQFADDGIYVVLDLAGNDLVINRTAPAWSTDLYARYNSVIDNMQQYNNTLGFVAGDQVSSDTDSTAVAGFGRAAVRDMKTYMAQQDYRTESISRSIGIGITTNDDASIREDLAAYLNCGNQGSAIDFYG</sequence>
<accession>A0ACC3DT30</accession>